<accession>A0A0P5ZFD6</accession>
<evidence type="ECO:0000256" key="1">
    <source>
        <dbReference type="ARBA" id="ARBA00022669"/>
    </source>
</evidence>
<evidence type="ECO:0000256" key="3">
    <source>
        <dbReference type="ARBA" id="ARBA00022737"/>
    </source>
</evidence>
<dbReference type="Proteomes" id="UP000076858">
    <property type="component" value="Unassembled WGS sequence"/>
</dbReference>
<sequence>MNRLSSMFLAFAIFQCSFVFSAADINLGVSDFNCPTGHSIYPHPQRCELYYTCYNTEPTYLWQCRSNLLFDLVYNGCNWPEQTYCGNRTRPGDTATSIQPVPTASTAIHSSLKPFTCPDDGFYPEYTDRCSSHFYTCLDGQAFSTYCPSYGVFEPVNRRCVSPNAPACQSASSTTRKTTLPTLELTSASATKTDAPVTVTVPPTTMIPKTTQGGSFVCPGNGTYPDPAQCSNYYVCDNGTAFLFACPTGLVFNPAGSVCDWPSNVPGCNAK</sequence>
<keyword evidence="8" id="KW-0675">Receptor</keyword>
<evidence type="ECO:0000313" key="8">
    <source>
        <dbReference type="EMBL" id="JAI94198.1"/>
    </source>
</evidence>
<proteinExistence type="predicted"/>
<dbReference type="PANTHER" id="PTHR23301">
    <property type="entry name" value="CHITIN BINDING PERITROPHIN-A"/>
    <property type="match status" value="1"/>
</dbReference>
<keyword evidence="4" id="KW-1015">Disulfide bond</keyword>
<feature type="domain" description="Chitin-binding type-2" evidence="7">
    <location>
        <begin position="31"/>
        <end position="87"/>
    </location>
</feature>
<reference evidence="8" key="1">
    <citation type="submission" date="2015-10" db="EMBL/GenBank/DDBJ databases">
        <title>Daphnia magna gene sets from two clonal populations assembled and annotated with EvidentialGene.</title>
        <authorList>
            <person name="Gilbert D."/>
            <person name="Podicheti R."/>
            <person name="Orsini L."/>
            <person name="Colbourne J."/>
            <person name="Pfrender M."/>
        </authorList>
    </citation>
    <scope>NUCLEOTIDE SEQUENCE</scope>
</reference>
<dbReference type="EMBL" id="LRGB01000868">
    <property type="protein sequence ID" value="KZS15602.1"/>
    <property type="molecule type" value="Genomic_DNA"/>
</dbReference>
<dbReference type="PROSITE" id="PS50940">
    <property type="entry name" value="CHIT_BIND_II"/>
    <property type="match status" value="3"/>
</dbReference>
<dbReference type="OrthoDB" id="6020543at2759"/>
<keyword evidence="3" id="KW-0677">Repeat</keyword>
<protein>
    <submittedName>
        <fullName evidence="8">Discoidin domain receptor</fullName>
    </submittedName>
    <submittedName>
        <fullName evidence="9">Putative Peritrophic matrix protein</fullName>
    </submittedName>
</protein>
<dbReference type="SUPFAM" id="SSF57625">
    <property type="entry name" value="Invertebrate chitin-binding proteins"/>
    <property type="match status" value="3"/>
</dbReference>
<dbReference type="SMART" id="SM00494">
    <property type="entry name" value="ChtBD2"/>
    <property type="match status" value="3"/>
</dbReference>
<evidence type="ECO:0000313" key="10">
    <source>
        <dbReference type="Proteomes" id="UP000076858"/>
    </source>
</evidence>
<feature type="domain" description="Chitin-binding type-2" evidence="7">
    <location>
        <begin position="215"/>
        <end position="270"/>
    </location>
</feature>
<evidence type="ECO:0000256" key="5">
    <source>
        <dbReference type="ARBA" id="ARBA00023180"/>
    </source>
</evidence>
<evidence type="ECO:0000256" key="2">
    <source>
        <dbReference type="ARBA" id="ARBA00022729"/>
    </source>
</evidence>
<evidence type="ECO:0000313" key="9">
    <source>
        <dbReference type="EMBL" id="KZS15602.1"/>
    </source>
</evidence>
<dbReference type="InterPro" id="IPR002557">
    <property type="entry name" value="Chitin-bd_dom"/>
</dbReference>
<feature type="signal peptide" evidence="6">
    <location>
        <begin position="1"/>
        <end position="23"/>
    </location>
</feature>
<name>A0A0P5ZFD6_9CRUS</name>
<feature type="domain" description="Chitin-binding type-2" evidence="7">
    <location>
        <begin position="114"/>
        <end position="170"/>
    </location>
</feature>
<keyword evidence="10" id="KW-1185">Reference proteome</keyword>
<dbReference type="Pfam" id="PF01607">
    <property type="entry name" value="CBM_14"/>
    <property type="match status" value="3"/>
</dbReference>
<reference evidence="8" key="2">
    <citation type="submission" date="2015-10" db="EMBL/GenBank/DDBJ databases">
        <authorList>
            <person name="Gilbert D.G."/>
        </authorList>
    </citation>
    <scope>NUCLEOTIDE SEQUENCE</scope>
</reference>
<keyword evidence="5" id="KW-0325">Glycoprotein</keyword>
<dbReference type="PANTHER" id="PTHR23301:SF0">
    <property type="entry name" value="CHITIN-BINDING TYPE-2 DOMAIN-CONTAINING PROTEIN-RELATED"/>
    <property type="match status" value="1"/>
</dbReference>
<gene>
    <name evidence="9" type="ORF">APZ42_018791</name>
</gene>
<evidence type="ECO:0000256" key="6">
    <source>
        <dbReference type="SAM" id="SignalP"/>
    </source>
</evidence>
<reference evidence="9 10" key="3">
    <citation type="submission" date="2016-03" db="EMBL/GenBank/DDBJ databases">
        <title>EvidentialGene: Evidence-directed Construction of Genes on Genomes.</title>
        <authorList>
            <person name="Gilbert D.G."/>
            <person name="Choi J.-H."/>
            <person name="Mockaitis K."/>
            <person name="Colbourne J."/>
            <person name="Pfrender M."/>
        </authorList>
    </citation>
    <scope>NUCLEOTIDE SEQUENCE [LARGE SCALE GENOMIC DNA]</scope>
    <source>
        <strain evidence="9 10">Xinb3</strain>
        <tissue evidence="9">Complete organism</tissue>
    </source>
</reference>
<evidence type="ECO:0000256" key="4">
    <source>
        <dbReference type="ARBA" id="ARBA00023157"/>
    </source>
</evidence>
<dbReference type="GO" id="GO:0008061">
    <property type="term" value="F:chitin binding"/>
    <property type="evidence" value="ECO:0007669"/>
    <property type="project" value="UniProtKB-KW"/>
</dbReference>
<evidence type="ECO:0000259" key="7">
    <source>
        <dbReference type="PROSITE" id="PS50940"/>
    </source>
</evidence>
<dbReference type="InterPro" id="IPR036508">
    <property type="entry name" value="Chitin-bd_dom_sf"/>
</dbReference>
<keyword evidence="2 6" id="KW-0732">Signal</keyword>
<dbReference type="Gene3D" id="2.170.140.10">
    <property type="entry name" value="Chitin binding domain"/>
    <property type="match status" value="3"/>
</dbReference>
<dbReference type="AlphaFoldDB" id="A0A0P5ZFD6"/>
<feature type="chain" id="PRO_5013463166" evidence="6">
    <location>
        <begin position="24"/>
        <end position="271"/>
    </location>
</feature>
<dbReference type="GO" id="GO:0005576">
    <property type="term" value="C:extracellular region"/>
    <property type="evidence" value="ECO:0007669"/>
    <property type="project" value="InterPro"/>
</dbReference>
<dbReference type="InterPro" id="IPR051940">
    <property type="entry name" value="Chitin_bind-dev_reg"/>
</dbReference>
<organism evidence="9 10">
    <name type="scientific">Daphnia magna</name>
    <dbReference type="NCBI Taxonomy" id="35525"/>
    <lineage>
        <taxon>Eukaryota</taxon>
        <taxon>Metazoa</taxon>
        <taxon>Ecdysozoa</taxon>
        <taxon>Arthropoda</taxon>
        <taxon>Crustacea</taxon>
        <taxon>Branchiopoda</taxon>
        <taxon>Diplostraca</taxon>
        <taxon>Cladocera</taxon>
        <taxon>Anomopoda</taxon>
        <taxon>Daphniidae</taxon>
        <taxon>Daphnia</taxon>
    </lineage>
</organism>
<keyword evidence="1" id="KW-0147">Chitin-binding</keyword>
<dbReference type="EMBL" id="GDIP01229203">
    <property type="protein sequence ID" value="JAI94198.1"/>
    <property type="molecule type" value="Transcribed_RNA"/>
</dbReference>